<dbReference type="OrthoDB" id="8451553at2"/>
<dbReference type="EnsemblBacteria" id="AAK90453">
    <property type="protein sequence ID" value="AAK90453"/>
    <property type="gene ID" value="Atu5077"/>
</dbReference>
<keyword evidence="2" id="KW-1185">Reference proteome</keyword>
<evidence type="ECO:0000313" key="1">
    <source>
        <dbReference type="EMBL" id="AAK90453.2"/>
    </source>
</evidence>
<evidence type="ECO:0008006" key="3">
    <source>
        <dbReference type="Google" id="ProtNLM"/>
    </source>
</evidence>
<protein>
    <recommendedName>
        <fullName evidence="3">Transposase</fullName>
    </recommendedName>
</protein>
<geneLocation type="plasmid" evidence="1 2">
    <name>At</name>
</geneLocation>
<dbReference type="KEGG" id="atu:Atu5077"/>
<proteinExistence type="predicted"/>
<keyword evidence="1" id="KW-0614">Plasmid</keyword>
<reference evidence="1 2" key="1">
    <citation type="journal article" date="2001" name="Science">
        <title>The genome of the natural genetic engineer Agrobacterium tumefaciens C58.</title>
        <authorList>
            <person name="Wood D.W."/>
            <person name="Setubal J.C."/>
            <person name="Kaul R."/>
            <person name="Monks D.E."/>
            <person name="Kitajima J.P."/>
            <person name="Okura V.K."/>
            <person name="Zhou Y."/>
            <person name="Chen L."/>
            <person name="Wood G.E."/>
            <person name="Almeida N.F.Jr."/>
            <person name="Woo L."/>
            <person name="Chen Y."/>
            <person name="Paulsen I.T."/>
            <person name="Eisen J.A."/>
            <person name="Karp P.D."/>
            <person name="Bovee D.Sr."/>
            <person name="Chapman P."/>
            <person name="Clendenning J."/>
            <person name="Deatherage G."/>
            <person name="Gillet W."/>
            <person name="Grant C."/>
            <person name="Kutyavin T."/>
            <person name="Levy R."/>
            <person name="Li M.J."/>
            <person name="McClelland E."/>
            <person name="Palmieri A."/>
            <person name="Raymond C."/>
            <person name="Rouse G."/>
            <person name="Saenphimmachak C."/>
            <person name="Wu Z."/>
            <person name="Romero P."/>
            <person name="Gordon D."/>
            <person name="Zhang S."/>
            <person name="Yoo H."/>
            <person name="Tao Y."/>
            <person name="Biddle P."/>
            <person name="Jung M."/>
            <person name="Krespan W."/>
            <person name="Perry M."/>
            <person name="Gordon-Kamm B."/>
            <person name="Liao L."/>
            <person name="Kim S."/>
            <person name="Hendrick C."/>
            <person name="Zhao Z.Y."/>
            <person name="Dolan M."/>
            <person name="Chumley F."/>
            <person name="Tingey S.V."/>
            <person name="Tomb J.F."/>
            <person name="Gordon M.P."/>
            <person name="Olson M.V."/>
            <person name="Nester E.W."/>
        </authorList>
    </citation>
    <scope>NUCLEOTIDE SEQUENCE [LARGE SCALE GENOMIC DNA]</scope>
    <source>
        <strain evidence="2">C58 / ATCC 33970</strain>
    </source>
</reference>
<dbReference type="AlphaFoldDB" id="Q8U5X2"/>
<sequence length="117" mass="13000">MQGSNFNVVTSVIDPQPKLHKHNAARRRPDIGARVQPATAPHRGLAGIGAELMQLDLAMPDHTTLCRRARTWACRSANVQDGYTSPGFVHVLIDSRRWADLPVTRHRRPGLRLEPAP</sequence>
<organism evidence="1 2">
    <name type="scientific">Agrobacterium fabrum (strain C58 / ATCC 33970)</name>
    <name type="common">Agrobacterium tumefaciens (strain C58)</name>
    <dbReference type="NCBI Taxonomy" id="176299"/>
    <lineage>
        <taxon>Bacteria</taxon>
        <taxon>Pseudomonadati</taxon>
        <taxon>Pseudomonadota</taxon>
        <taxon>Alphaproteobacteria</taxon>
        <taxon>Hyphomicrobiales</taxon>
        <taxon>Rhizobiaceae</taxon>
        <taxon>Rhizobium/Agrobacterium group</taxon>
        <taxon>Agrobacterium</taxon>
        <taxon>Agrobacterium tumefaciens complex</taxon>
    </lineage>
</organism>
<dbReference type="Proteomes" id="UP000000813">
    <property type="component" value="Plasmid At"/>
</dbReference>
<evidence type="ECO:0000313" key="2">
    <source>
        <dbReference type="Proteomes" id="UP000000813"/>
    </source>
</evidence>
<dbReference type="HOGENOM" id="CLU_2079744_0_0_5"/>
<reference evidence="1 2" key="2">
    <citation type="journal article" date="2001" name="Science">
        <title>Genome sequence of the plant pathogen and biotechnology agent Agrobacterium tumefaciens C58.</title>
        <authorList>
            <person name="Goodner B."/>
            <person name="Hinkle G."/>
            <person name="Gattung S."/>
            <person name="Miller N."/>
            <person name="Blanchard M."/>
            <person name="Qurollo B."/>
            <person name="Goldman B.S."/>
            <person name="Cao Y."/>
            <person name="Askenazi M."/>
            <person name="Halling C."/>
            <person name="Mullin L."/>
            <person name="Houmiel K."/>
            <person name="Gordon J."/>
            <person name="Vaudin M."/>
            <person name="Iartchouk O."/>
            <person name="Epp A."/>
            <person name="Liu F."/>
            <person name="Wollam C."/>
            <person name="Allinger M."/>
            <person name="Doughty D."/>
            <person name="Scott C."/>
            <person name="Lappas C."/>
            <person name="Markelz B."/>
            <person name="Flanagan C."/>
            <person name="Crowell C."/>
            <person name="Gurson J."/>
            <person name="Lomo C."/>
            <person name="Sear C."/>
            <person name="Strub G."/>
            <person name="Cielo C."/>
            <person name="Slater S."/>
        </authorList>
    </citation>
    <scope>NUCLEOTIDE SEQUENCE [LARGE SCALE GENOMIC DNA]</scope>
    <source>
        <strain evidence="2">C58 / ATCC 33970</strain>
    </source>
</reference>
<dbReference type="EMBL" id="AE007872">
    <property type="protein sequence ID" value="AAK90453.2"/>
    <property type="molecule type" value="Genomic_DNA"/>
</dbReference>
<name>Q8U5X2_AGRFC</name>
<accession>Q8U5X2</accession>
<gene>
    <name evidence="1" type="ordered locus">Atu5077</name>
</gene>